<protein>
    <submittedName>
        <fullName evidence="6">LysR family transcriptional regulator</fullName>
    </submittedName>
</protein>
<evidence type="ECO:0000313" key="7">
    <source>
        <dbReference type="Proteomes" id="UP000515511"/>
    </source>
</evidence>
<gene>
    <name evidence="6" type="ORF">F1C12_18515</name>
</gene>
<dbReference type="InterPro" id="IPR005119">
    <property type="entry name" value="LysR_subst-bd"/>
</dbReference>
<dbReference type="Pfam" id="PF00126">
    <property type="entry name" value="HTH_1"/>
    <property type="match status" value="1"/>
</dbReference>
<proteinExistence type="inferred from homology"/>
<keyword evidence="4" id="KW-0804">Transcription</keyword>
<dbReference type="InterPro" id="IPR000847">
    <property type="entry name" value="LysR_HTH_N"/>
</dbReference>
<evidence type="ECO:0000256" key="2">
    <source>
        <dbReference type="ARBA" id="ARBA00023015"/>
    </source>
</evidence>
<dbReference type="SUPFAM" id="SSF46785">
    <property type="entry name" value="Winged helix' DNA-binding domain"/>
    <property type="match status" value="1"/>
</dbReference>
<dbReference type="GO" id="GO:0003677">
    <property type="term" value="F:DNA binding"/>
    <property type="evidence" value="ECO:0007669"/>
    <property type="project" value="UniProtKB-KW"/>
</dbReference>
<dbReference type="Gene3D" id="3.40.190.10">
    <property type="entry name" value="Periplasmic binding protein-like II"/>
    <property type="match status" value="2"/>
</dbReference>
<sequence length="328" mass="34455">MLNPVHLRTLSVVVRTGSFADAARQIGYTGSAVSQQVAALEHSLRATLFERDAHSIRPTAAAIFLAERAHDILMALGALEDDMRGLGSGGFGRLRVGGFAAVTERVLPGSLAAYRRSHPNVDLALDEGEPDELVAKLRDALLEVAVVYEYDLVPQRWPAAATVTPLLDEELFLLVPDGHPLAGAGTVAIEDLAAETWVSTRDGSAGDSCLIRLCGGAGFDPLIAMRGARSDSVRGMVQAGIGIALVPALSAATAEGVELLTLEPGLRRHVLALHRAEHESALAAESVAALADTVRGLLDDATGLYAPGAQRRRVAEVEYLARRVAAAG</sequence>
<keyword evidence="3" id="KW-0238">DNA-binding</keyword>
<evidence type="ECO:0000259" key="5">
    <source>
        <dbReference type="PROSITE" id="PS50931"/>
    </source>
</evidence>
<evidence type="ECO:0000256" key="3">
    <source>
        <dbReference type="ARBA" id="ARBA00023125"/>
    </source>
</evidence>
<dbReference type="AlphaFoldDB" id="A0A7G6YEJ5"/>
<evidence type="ECO:0000256" key="4">
    <source>
        <dbReference type="ARBA" id="ARBA00023163"/>
    </source>
</evidence>
<dbReference type="PROSITE" id="PS50931">
    <property type="entry name" value="HTH_LYSR"/>
    <property type="match status" value="1"/>
</dbReference>
<dbReference type="InterPro" id="IPR036388">
    <property type="entry name" value="WH-like_DNA-bd_sf"/>
</dbReference>
<dbReference type="PANTHER" id="PTHR30346:SF29">
    <property type="entry name" value="LYSR SUBSTRATE-BINDING"/>
    <property type="match status" value="1"/>
</dbReference>
<dbReference type="GO" id="GO:0032993">
    <property type="term" value="C:protein-DNA complex"/>
    <property type="evidence" value="ECO:0007669"/>
    <property type="project" value="TreeGrafter"/>
</dbReference>
<dbReference type="Proteomes" id="UP000515511">
    <property type="component" value="Chromosome"/>
</dbReference>
<evidence type="ECO:0000256" key="1">
    <source>
        <dbReference type="ARBA" id="ARBA00009437"/>
    </source>
</evidence>
<dbReference type="KEGG" id="lse:F1C12_18515"/>
<name>A0A7G6YEJ5_9MICO</name>
<keyword evidence="2" id="KW-0805">Transcription regulation</keyword>
<dbReference type="GO" id="GO:0003700">
    <property type="term" value="F:DNA-binding transcription factor activity"/>
    <property type="evidence" value="ECO:0007669"/>
    <property type="project" value="InterPro"/>
</dbReference>
<organism evidence="6 7">
    <name type="scientific">Leifsonia shinshuensis</name>
    <dbReference type="NCBI Taxonomy" id="150026"/>
    <lineage>
        <taxon>Bacteria</taxon>
        <taxon>Bacillati</taxon>
        <taxon>Actinomycetota</taxon>
        <taxon>Actinomycetes</taxon>
        <taxon>Micrococcales</taxon>
        <taxon>Microbacteriaceae</taxon>
        <taxon>Leifsonia</taxon>
    </lineage>
</organism>
<dbReference type="Pfam" id="PF03466">
    <property type="entry name" value="LysR_substrate"/>
    <property type="match status" value="1"/>
</dbReference>
<evidence type="ECO:0000313" key="6">
    <source>
        <dbReference type="EMBL" id="QNE36910.1"/>
    </source>
</evidence>
<dbReference type="Gene3D" id="1.10.10.10">
    <property type="entry name" value="Winged helix-like DNA-binding domain superfamily/Winged helix DNA-binding domain"/>
    <property type="match status" value="1"/>
</dbReference>
<dbReference type="EMBL" id="CP043641">
    <property type="protein sequence ID" value="QNE36910.1"/>
    <property type="molecule type" value="Genomic_DNA"/>
</dbReference>
<accession>A0A7G6YEJ5</accession>
<reference evidence="7" key="1">
    <citation type="submission" date="2019-09" db="EMBL/GenBank/DDBJ databases">
        <title>Antimicrobial potential of Antarctic Bacteria.</title>
        <authorList>
            <person name="Benaud N."/>
            <person name="Edwards R.J."/>
            <person name="Ferrari B.C."/>
        </authorList>
    </citation>
    <scope>NUCLEOTIDE SEQUENCE [LARGE SCALE GENOMIC DNA]</scope>
    <source>
        <strain evidence="7">INR9</strain>
    </source>
</reference>
<dbReference type="SUPFAM" id="SSF53850">
    <property type="entry name" value="Periplasmic binding protein-like II"/>
    <property type="match status" value="1"/>
</dbReference>
<dbReference type="RefSeq" id="WP_185276336.1">
    <property type="nucleotide sequence ID" value="NZ_CP043641.1"/>
</dbReference>
<dbReference type="PANTHER" id="PTHR30346">
    <property type="entry name" value="TRANSCRIPTIONAL DUAL REGULATOR HCAR-RELATED"/>
    <property type="match status" value="1"/>
</dbReference>
<comment type="similarity">
    <text evidence="1">Belongs to the LysR transcriptional regulatory family.</text>
</comment>
<dbReference type="InterPro" id="IPR036390">
    <property type="entry name" value="WH_DNA-bd_sf"/>
</dbReference>
<feature type="domain" description="HTH lysR-type" evidence="5">
    <location>
        <begin position="2"/>
        <end position="59"/>
    </location>
</feature>